<keyword evidence="2" id="KW-1185">Reference proteome</keyword>
<organism evidence="1 2">
    <name type="scientific">Hevea brasiliensis</name>
    <name type="common">Para rubber tree</name>
    <name type="synonym">Siphonia brasiliensis</name>
    <dbReference type="NCBI Taxonomy" id="3981"/>
    <lineage>
        <taxon>Eukaryota</taxon>
        <taxon>Viridiplantae</taxon>
        <taxon>Streptophyta</taxon>
        <taxon>Embryophyta</taxon>
        <taxon>Tracheophyta</taxon>
        <taxon>Spermatophyta</taxon>
        <taxon>Magnoliopsida</taxon>
        <taxon>eudicotyledons</taxon>
        <taxon>Gunneridae</taxon>
        <taxon>Pentapetalae</taxon>
        <taxon>rosids</taxon>
        <taxon>fabids</taxon>
        <taxon>Malpighiales</taxon>
        <taxon>Euphorbiaceae</taxon>
        <taxon>Crotonoideae</taxon>
        <taxon>Micrandreae</taxon>
        <taxon>Hevea</taxon>
    </lineage>
</organism>
<dbReference type="Proteomes" id="UP001174677">
    <property type="component" value="Chromosome 1"/>
</dbReference>
<sequence length="47" mass="5166">MLSPENSGIKIVCYGACKELQGIRSSQDSILIYVHSLKEEPKACVVQ</sequence>
<accession>A0ABQ9NE92</accession>
<protein>
    <submittedName>
        <fullName evidence="1">Uncharacterized protein</fullName>
    </submittedName>
</protein>
<proteinExistence type="predicted"/>
<comment type="caution">
    <text evidence="1">The sequence shown here is derived from an EMBL/GenBank/DDBJ whole genome shotgun (WGS) entry which is preliminary data.</text>
</comment>
<evidence type="ECO:0000313" key="1">
    <source>
        <dbReference type="EMBL" id="KAJ9189987.1"/>
    </source>
</evidence>
<dbReference type="EMBL" id="JARPOI010000001">
    <property type="protein sequence ID" value="KAJ9189987.1"/>
    <property type="molecule type" value="Genomic_DNA"/>
</dbReference>
<evidence type="ECO:0000313" key="2">
    <source>
        <dbReference type="Proteomes" id="UP001174677"/>
    </source>
</evidence>
<gene>
    <name evidence="1" type="ORF">P3X46_001226</name>
</gene>
<reference evidence="1" key="1">
    <citation type="journal article" date="2023" name="Plant Biotechnol. J.">
        <title>Chromosome-level wild Hevea brasiliensis genome provides new tools for genomic-assisted breeding and valuable loci to elevate rubber yield.</title>
        <authorList>
            <person name="Cheng H."/>
            <person name="Song X."/>
            <person name="Hu Y."/>
            <person name="Wu T."/>
            <person name="Yang Q."/>
            <person name="An Z."/>
            <person name="Feng S."/>
            <person name="Deng Z."/>
            <person name="Wu W."/>
            <person name="Zeng X."/>
            <person name="Tu M."/>
            <person name="Wang X."/>
            <person name="Huang H."/>
        </authorList>
    </citation>
    <scope>NUCLEOTIDE SEQUENCE</scope>
    <source>
        <strain evidence="1">MT/VB/25A 57/8</strain>
    </source>
</reference>
<name>A0ABQ9NE92_HEVBR</name>